<accession>A0AAD3NPX5</accession>
<name>A0AAD3NPX5_CRYJA</name>
<dbReference type="Proteomes" id="UP001234787">
    <property type="component" value="Unassembled WGS sequence"/>
</dbReference>
<comment type="caution">
    <text evidence="1">The sequence shown here is derived from an EMBL/GenBank/DDBJ whole genome shotgun (WGS) entry which is preliminary data.</text>
</comment>
<organism evidence="1 2">
    <name type="scientific">Cryptomeria japonica</name>
    <name type="common">Japanese cedar</name>
    <name type="synonym">Cupressus japonica</name>
    <dbReference type="NCBI Taxonomy" id="3369"/>
    <lineage>
        <taxon>Eukaryota</taxon>
        <taxon>Viridiplantae</taxon>
        <taxon>Streptophyta</taxon>
        <taxon>Embryophyta</taxon>
        <taxon>Tracheophyta</taxon>
        <taxon>Spermatophyta</taxon>
        <taxon>Pinopsida</taxon>
        <taxon>Pinidae</taxon>
        <taxon>Conifers II</taxon>
        <taxon>Cupressales</taxon>
        <taxon>Cupressaceae</taxon>
        <taxon>Cryptomeria</taxon>
    </lineage>
</organism>
<protein>
    <submittedName>
        <fullName evidence="1">Uncharacterized protein</fullName>
    </submittedName>
</protein>
<gene>
    <name evidence="1" type="ORF">SUGI_1228240</name>
</gene>
<keyword evidence="2" id="KW-1185">Reference proteome</keyword>
<proteinExistence type="predicted"/>
<evidence type="ECO:0000313" key="2">
    <source>
        <dbReference type="Proteomes" id="UP001234787"/>
    </source>
</evidence>
<evidence type="ECO:0000313" key="1">
    <source>
        <dbReference type="EMBL" id="GLJ56567.1"/>
    </source>
</evidence>
<sequence>MFPGWVGTLVATIVPGGWVASSRVGGISRVRDRPYSSWIVGHQLSQLAILLDILLDLEPLRGAATTISSLLNTPAGGREAGAAEAGSTTTSYDATGSIAAGFTAVGSGSTLASSGPGTTTEAPATRKPLPLLLVRARKPAGGGYGSVGSDTNVGSGTVLESTAAGSTYAGGSPFAGGSPTVYATSTPAVHGYETSTGASPSLWVYTISGYGTGIFYLQ</sequence>
<dbReference type="EMBL" id="BSEH01000022">
    <property type="protein sequence ID" value="GLJ56567.1"/>
    <property type="molecule type" value="Genomic_DNA"/>
</dbReference>
<reference evidence="1" key="1">
    <citation type="submission" date="2022-12" db="EMBL/GenBank/DDBJ databases">
        <title>Chromosome-Level Genome Assembly of Japanese Cedar (Cryptomeriajaponica D. Don).</title>
        <authorList>
            <person name="Fujino T."/>
            <person name="Yamaguchi K."/>
            <person name="Yokoyama T."/>
            <person name="Hamanaka T."/>
            <person name="Harazono Y."/>
            <person name="Kamada H."/>
            <person name="Kobayashi W."/>
            <person name="Ujino-Ihara T."/>
            <person name="Uchiyama K."/>
            <person name="Matsumoto A."/>
            <person name="Izuno A."/>
            <person name="Tsumura Y."/>
            <person name="Toyoda A."/>
            <person name="Shigenobu S."/>
            <person name="Moriguchi Y."/>
            <person name="Ueno S."/>
            <person name="Kasahara M."/>
        </authorList>
    </citation>
    <scope>NUCLEOTIDE SEQUENCE</scope>
</reference>
<dbReference type="AlphaFoldDB" id="A0AAD3NPX5"/>